<proteinExistence type="predicted"/>
<evidence type="ECO:0008006" key="4">
    <source>
        <dbReference type="Google" id="ProtNLM"/>
    </source>
</evidence>
<dbReference type="RefSeq" id="XP_020123368.1">
    <property type="nucleotide sequence ID" value="XM_020261550.1"/>
</dbReference>
<feature type="region of interest" description="Disordered" evidence="1">
    <location>
        <begin position="27"/>
        <end position="94"/>
    </location>
</feature>
<sequence>MDSPTHVIDPDGEVIIVLQNANSSFAETTEEDVVANGSPHTVTKYDEETSSPTEEPVDAQEDVAADEPDPTEKTSAEEPIEQPDETGPLPKSPDKKCFRIQVSAKHLTLASPVFKKLLTSHFKEGITYLQTGSVEVIAESWDLEALLILLRAIHGQQYQIPQKLSLDVVANIALLVDYYECAEAVYIWTTLWIAALEKELSKAYSRDSISWLFICKVFRLSARFRETTSIVMSCSSSGWISNFGLPIPDQVIAAMNKCREEAIAKLIDKLHQTLTDLLNDSRGCSYECRSIMYGALTKQMQSNDLLSPRPVTPFPGVSYKQLVQKVSGFRSPQWVVGERSRYYHSCLGSSFARLFGELSDSIEGLHLENFVPPIPITLSEGK</sequence>
<dbReference type="Gene3D" id="3.30.710.10">
    <property type="entry name" value="Potassium Channel Kv1.1, Chain A"/>
    <property type="match status" value="1"/>
</dbReference>
<feature type="compositionally biased region" description="Acidic residues" evidence="1">
    <location>
        <begin position="55"/>
        <end position="69"/>
    </location>
</feature>
<gene>
    <name evidence="2" type="ORF">UA08_01841</name>
</gene>
<evidence type="ECO:0000313" key="2">
    <source>
        <dbReference type="EMBL" id="OKL63247.1"/>
    </source>
</evidence>
<dbReference type="OrthoDB" id="5326346at2759"/>
<dbReference type="GeneID" id="31001596"/>
<evidence type="ECO:0000256" key="1">
    <source>
        <dbReference type="SAM" id="MobiDB-lite"/>
    </source>
</evidence>
<dbReference type="Proteomes" id="UP000214365">
    <property type="component" value="Unassembled WGS sequence"/>
</dbReference>
<dbReference type="InterPro" id="IPR011333">
    <property type="entry name" value="SKP1/BTB/POZ_sf"/>
</dbReference>
<dbReference type="STRING" id="1441469.A0A1Q5QBB7"/>
<organism evidence="2 3">
    <name type="scientific">Talaromyces atroroseus</name>
    <dbReference type="NCBI Taxonomy" id="1441469"/>
    <lineage>
        <taxon>Eukaryota</taxon>
        <taxon>Fungi</taxon>
        <taxon>Dikarya</taxon>
        <taxon>Ascomycota</taxon>
        <taxon>Pezizomycotina</taxon>
        <taxon>Eurotiomycetes</taxon>
        <taxon>Eurotiomycetidae</taxon>
        <taxon>Eurotiales</taxon>
        <taxon>Trichocomaceae</taxon>
        <taxon>Talaromyces</taxon>
        <taxon>Talaromyces sect. Trachyspermi</taxon>
    </lineage>
</organism>
<name>A0A1Q5QBB7_TALAT</name>
<dbReference type="AlphaFoldDB" id="A0A1Q5QBB7"/>
<reference evidence="2 3" key="1">
    <citation type="submission" date="2015-06" db="EMBL/GenBank/DDBJ databases">
        <title>Talaromyces atroroseus IBT 11181 draft genome.</title>
        <authorList>
            <person name="Rasmussen K.B."/>
            <person name="Rasmussen S."/>
            <person name="Petersen B."/>
            <person name="Sicheritz-Ponten T."/>
            <person name="Mortensen U.H."/>
            <person name="Thrane U."/>
        </authorList>
    </citation>
    <scope>NUCLEOTIDE SEQUENCE [LARGE SCALE GENOMIC DNA]</scope>
    <source>
        <strain evidence="2 3">IBT 11181</strain>
    </source>
</reference>
<protein>
    <recommendedName>
        <fullName evidence="4">BTB domain-containing protein</fullName>
    </recommendedName>
</protein>
<accession>A0A1Q5QBB7</accession>
<evidence type="ECO:0000313" key="3">
    <source>
        <dbReference type="Proteomes" id="UP000214365"/>
    </source>
</evidence>
<keyword evidence="3" id="KW-1185">Reference proteome</keyword>
<comment type="caution">
    <text evidence="2">The sequence shown here is derived from an EMBL/GenBank/DDBJ whole genome shotgun (WGS) entry which is preliminary data.</text>
</comment>
<dbReference type="EMBL" id="LFMY01000002">
    <property type="protein sequence ID" value="OKL63247.1"/>
    <property type="molecule type" value="Genomic_DNA"/>
</dbReference>